<dbReference type="GO" id="GO:0006824">
    <property type="term" value="P:cobalt ion transport"/>
    <property type="evidence" value="ECO:0007669"/>
    <property type="project" value="InterPro"/>
</dbReference>
<dbReference type="InterPro" id="IPR012809">
    <property type="entry name" value="ECF_CbiQ"/>
</dbReference>
<feature type="transmembrane region" description="Helical" evidence="6">
    <location>
        <begin position="21"/>
        <end position="50"/>
    </location>
</feature>
<keyword evidence="8" id="KW-1185">Reference proteome</keyword>
<feature type="transmembrane region" description="Helical" evidence="6">
    <location>
        <begin position="158"/>
        <end position="177"/>
    </location>
</feature>
<evidence type="ECO:0000313" key="7">
    <source>
        <dbReference type="EMBL" id="AIG25542.1"/>
    </source>
</evidence>
<dbReference type="KEGG" id="blr:BRLA_c012020"/>
<organism evidence="7 8">
    <name type="scientific">Brevibacillus laterosporus LMG 15441</name>
    <dbReference type="NCBI Taxonomy" id="1042163"/>
    <lineage>
        <taxon>Bacteria</taxon>
        <taxon>Bacillati</taxon>
        <taxon>Bacillota</taxon>
        <taxon>Bacilli</taxon>
        <taxon>Bacillales</taxon>
        <taxon>Paenibacillaceae</taxon>
        <taxon>Brevibacillus</taxon>
    </lineage>
</organism>
<protein>
    <submittedName>
        <fullName evidence="7">ABC-type cobalt transport system, permease component CbiQ</fullName>
    </submittedName>
</protein>
<dbReference type="eggNOG" id="COG0619">
    <property type="taxonomic scope" value="Bacteria"/>
</dbReference>
<dbReference type="EMBL" id="CP007806">
    <property type="protein sequence ID" value="AIG25542.1"/>
    <property type="molecule type" value="Genomic_DNA"/>
</dbReference>
<dbReference type="InterPro" id="IPR052770">
    <property type="entry name" value="Cobalt_transport_CbiQ"/>
</dbReference>
<dbReference type="GO" id="GO:0043190">
    <property type="term" value="C:ATP-binding cassette (ABC) transporter complex"/>
    <property type="evidence" value="ECO:0007669"/>
    <property type="project" value="InterPro"/>
</dbReference>
<proteinExistence type="predicted"/>
<evidence type="ECO:0000256" key="6">
    <source>
        <dbReference type="SAM" id="Phobius"/>
    </source>
</evidence>
<keyword evidence="5 6" id="KW-0472">Membrane</keyword>
<sequence length="266" mass="30103">MNLWIDRIAYQNRLRDVSARFKAGFAAGMLVLALCADMEIQIGIFIWMSIWIVGYASVPLRSYLIFIGVACLFFISSTPALLIDVQRLSGSVSIGLESSWHLLTIGDWYVYIDQRNLFVIGKLFTRTLGASACFAFLLLTTPLVQLLDVLRALRVPPIIVELIMLMYRFLFVFFQTAHDLWIAQKARGGHGSFSAQLKDMGRLVSLLFAKSMQRYQQLNHGLLARGFDGDLQVVTMEKERYIKRYLIEAAMGGACCAALIFWHSLL</sequence>
<dbReference type="NCBIfam" id="TIGR02454">
    <property type="entry name" value="ECF_T_CbiQ"/>
    <property type="match status" value="1"/>
</dbReference>
<evidence type="ECO:0000256" key="1">
    <source>
        <dbReference type="ARBA" id="ARBA00004651"/>
    </source>
</evidence>
<dbReference type="InterPro" id="IPR003339">
    <property type="entry name" value="ABC/ECF_trnsptr_transmembrane"/>
</dbReference>
<keyword evidence="3 6" id="KW-0812">Transmembrane</keyword>
<evidence type="ECO:0000256" key="2">
    <source>
        <dbReference type="ARBA" id="ARBA00022475"/>
    </source>
</evidence>
<dbReference type="CDD" id="cd16914">
    <property type="entry name" value="EcfT"/>
    <property type="match status" value="1"/>
</dbReference>
<dbReference type="AlphaFoldDB" id="A0A075QYV9"/>
<dbReference type="PANTHER" id="PTHR43723:SF1">
    <property type="entry name" value="COBALT TRANSPORT PROTEIN CBIQ"/>
    <property type="match status" value="1"/>
</dbReference>
<feature type="transmembrane region" description="Helical" evidence="6">
    <location>
        <begin position="245"/>
        <end position="265"/>
    </location>
</feature>
<evidence type="ECO:0000313" key="8">
    <source>
        <dbReference type="Proteomes" id="UP000005850"/>
    </source>
</evidence>
<keyword evidence="2" id="KW-1003">Cell membrane</keyword>
<reference evidence="7 8" key="1">
    <citation type="journal article" date="2011" name="J. Bacteriol.">
        <title>Genome sequence of Brevibacillus laterosporus LMG 15441, a pathogen of invertebrates.</title>
        <authorList>
            <person name="Djukic M."/>
            <person name="Poehlein A."/>
            <person name="Thurmer A."/>
            <person name="Daniel R."/>
        </authorList>
    </citation>
    <scope>NUCLEOTIDE SEQUENCE [LARGE SCALE GENOMIC DNA]</scope>
    <source>
        <strain evidence="7 8">LMG 15441</strain>
    </source>
</reference>
<feature type="transmembrane region" description="Helical" evidence="6">
    <location>
        <begin position="62"/>
        <end position="83"/>
    </location>
</feature>
<dbReference type="Pfam" id="PF02361">
    <property type="entry name" value="CbiQ"/>
    <property type="match status" value="1"/>
</dbReference>
<evidence type="ECO:0000256" key="3">
    <source>
        <dbReference type="ARBA" id="ARBA00022692"/>
    </source>
</evidence>
<gene>
    <name evidence="7" type="primary">cbiQ_1</name>
    <name evidence="7" type="ORF">BRLA_c012020</name>
</gene>
<keyword evidence="4 6" id="KW-1133">Transmembrane helix</keyword>
<dbReference type="RefSeq" id="WP_003334907.1">
    <property type="nucleotide sequence ID" value="NZ_CP007806.1"/>
</dbReference>
<dbReference type="Proteomes" id="UP000005850">
    <property type="component" value="Chromosome"/>
</dbReference>
<dbReference type="PANTHER" id="PTHR43723">
    <property type="entry name" value="COBALT TRANSPORT PROTEIN CBIQ"/>
    <property type="match status" value="1"/>
</dbReference>
<dbReference type="STRING" id="1042163.BRLA_c012020"/>
<comment type="subcellular location">
    <subcellularLocation>
        <location evidence="1">Cell membrane</location>
        <topology evidence="1">Multi-pass membrane protein</topology>
    </subcellularLocation>
</comment>
<feature type="transmembrane region" description="Helical" evidence="6">
    <location>
        <begin position="123"/>
        <end position="146"/>
    </location>
</feature>
<name>A0A075QYV9_BRELA</name>
<accession>A0A075QYV9</accession>
<evidence type="ECO:0000256" key="4">
    <source>
        <dbReference type="ARBA" id="ARBA00022989"/>
    </source>
</evidence>
<dbReference type="HOGENOM" id="CLU_056469_5_1_9"/>
<evidence type="ECO:0000256" key="5">
    <source>
        <dbReference type="ARBA" id="ARBA00023136"/>
    </source>
</evidence>